<dbReference type="GeneID" id="66099590"/>
<gene>
    <name evidence="2" type="ORF">BT62DRAFT_1007093</name>
</gene>
<dbReference type="EMBL" id="MU250537">
    <property type="protein sequence ID" value="KAG7445366.1"/>
    <property type="molecule type" value="Genomic_DNA"/>
</dbReference>
<keyword evidence="3" id="KW-1185">Reference proteome</keyword>
<reference evidence="2" key="1">
    <citation type="submission" date="2020-11" db="EMBL/GenBank/DDBJ databases">
        <title>Adaptations for nitrogen fixation in a non-lichenized fungal sporocarp promotes dispersal by wood-feeding termites.</title>
        <authorList>
            <consortium name="DOE Joint Genome Institute"/>
            <person name="Koch R.A."/>
            <person name="Yoon G."/>
            <person name="Arayal U."/>
            <person name="Lail K."/>
            <person name="Amirebrahimi M."/>
            <person name="Labutti K."/>
            <person name="Lipzen A."/>
            <person name="Riley R."/>
            <person name="Barry K."/>
            <person name="Henrissat B."/>
            <person name="Grigoriev I.V."/>
            <person name="Herr J.R."/>
            <person name="Aime M.C."/>
        </authorList>
    </citation>
    <scope>NUCLEOTIDE SEQUENCE</scope>
    <source>
        <strain evidence="2">MCA 3950</strain>
    </source>
</reference>
<name>A0A9P7VQ58_9AGAR</name>
<dbReference type="Proteomes" id="UP000812287">
    <property type="component" value="Unassembled WGS sequence"/>
</dbReference>
<comment type="caution">
    <text evidence="2">The sequence shown here is derived from an EMBL/GenBank/DDBJ whole genome shotgun (WGS) entry which is preliminary data.</text>
</comment>
<dbReference type="RefSeq" id="XP_043038866.1">
    <property type="nucleotide sequence ID" value="XM_043177303.1"/>
</dbReference>
<evidence type="ECO:0000313" key="3">
    <source>
        <dbReference type="Proteomes" id="UP000812287"/>
    </source>
</evidence>
<dbReference type="AlphaFoldDB" id="A0A9P7VQ58"/>
<organism evidence="2 3">
    <name type="scientific">Guyanagaster necrorhizus</name>
    <dbReference type="NCBI Taxonomy" id="856835"/>
    <lineage>
        <taxon>Eukaryota</taxon>
        <taxon>Fungi</taxon>
        <taxon>Dikarya</taxon>
        <taxon>Basidiomycota</taxon>
        <taxon>Agaricomycotina</taxon>
        <taxon>Agaricomycetes</taxon>
        <taxon>Agaricomycetidae</taxon>
        <taxon>Agaricales</taxon>
        <taxon>Marasmiineae</taxon>
        <taxon>Physalacriaceae</taxon>
        <taxon>Guyanagaster</taxon>
    </lineage>
</organism>
<accession>A0A9P7VQ58</accession>
<evidence type="ECO:0000256" key="1">
    <source>
        <dbReference type="SAM" id="MobiDB-lite"/>
    </source>
</evidence>
<feature type="region of interest" description="Disordered" evidence="1">
    <location>
        <begin position="1"/>
        <end position="20"/>
    </location>
</feature>
<sequence length="241" mass="27126">MTAGGPCRRGHRKKRVAGISSPCGSPIPAVRFSFSFQLPSFQSHEQSRSVPTLLPAWGHKALWLEKNTEIRRAAMYLHFGFKGEHYDVFDVLQGSWVLSHGVQGLASHIVIVFSVVRIINRPNKALVQSQGPPRDGAFSSWPLPSLGFPIIPKNKVADALLLQMTRVSEQWWVYSHYRAVFRSMPTLFTVHNKIRNLKALCLKCCTSHEFGTIDIFPLSPGLSKGTDNPRFTQTEKLRVYV</sequence>
<evidence type="ECO:0000313" key="2">
    <source>
        <dbReference type="EMBL" id="KAG7445366.1"/>
    </source>
</evidence>
<proteinExistence type="predicted"/>
<protein>
    <submittedName>
        <fullName evidence="2">Uncharacterized protein</fullName>
    </submittedName>
</protein>